<evidence type="ECO:0000256" key="1">
    <source>
        <dbReference type="SAM" id="MobiDB-lite"/>
    </source>
</evidence>
<proteinExistence type="predicted"/>
<accession>A0A6H5I754</accession>
<feature type="region of interest" description="Disordered" evidence="1">
    <location>
        <begin position="1"/>
        <end position="41"/>
    </location>
</feature>
<gene>
    <name evidence="2" type="ORF">TBRA_LOCUS5701</name>
</gene>
<dbReference type="AlphaFoldDB" id="A0A6H5I754"/>
<evidence type="ECO:0000313" key="3">
    <source>
        <dbReference type="Proteomes" id="UP000479190"/>
    </source>
</evidence>
<keyword evidence="3" id="KW-1185">Reference proteome</keyword>
<dbReference type="EMBL" id="CADCXV010000725">
    <property type="protein sequence ID" value="CAB0033803.1"/>
    <property type="molecule type" value="Genomic_DNA"/>
</dbReference>
<organism evidence="2 3">
    <name type="scientific">Trichogramma brassicae</name>
    <dbReference type="NCBI Taxonomy" id="86971"/>
    <lineage>
        <taxon>Eukaryota</taxon>
        <taxon>Metazoa</taxon>
        <taxon>Ecdysozoa</taxon>
        <taxon>Arthropoda</taxon>
        <taxon>Hexapoda</taxon>
        <taxon>Insecta</taxon>
        <taxon>Pterygota</taxon>
        <taxon>Neoptera</taxon>
        <taxon>Endopterygota</taxon>
        <taxon>Hymenoptera</taxon>
        <taxon>Apocrita</taxon>
        <taxon>Proctotrupomorpha</taxon>
        <taxon>Chalcidoidea</taxon>
        <taxon>Trichogrammatidae</taxon>
        <taxon>Trichogramma</taxon>
    </lineage>
</organism>
<reference evidence="2 3" key="1">
    <citation type="submission" date="2020-02" db="EMBL/GenBank/DDBJ databases">
        <authorList>
            <person name="Ferguson B K."/>
        </authorList>
    </citation>
    <scope>NUCLEOTIDE SEQUENCE [LARGE SCALE GENOMIC DNA]</scope>
</reference>
<name>A0A6H5I754_9HYME</name>
<feature type="compositionally biased region" description="Basic and acidic residues" evidence="1">
    <location>
        <begin position="1"/>
        <end position="17"/>
    </location>
</feature>
<sequence>MVEPYRHAETRNRREHVSMAPSSQMLVHRPEQHHASSKSIRQDATSARCYFGAAFGKMLFRDRVLHDDTSRPRSARCYFGALYDRVFCGYVYFHHVSRARVK</sequence>
<protein>
    <submittedName>
        <fullName evidence="2">Uncharacterized protein</fullName>
    </submittedName>
</protein>
<evidence type="ECO:0000313" key="2">
    <source>
        <dbReference type="EMBL" id="CAB0033803.1"/>
    </source>
</evidence>
<dbReference type="Proteomes" id="UP000479190">
    <property type="component" value="Unassembled WGS sequence"/>
</dbReference>